<accession>A0A238FGX5</accession>
<dbReference type="InterPro" id="IPR033140">
    <property type="entry name" value="Lipase_GDXG_put_SER_AS"/>
</dbReference>
<comment type="similarity">
    <text evidence="1">Belongs to the 'GDXG' lipolytic enzyme family.</text>
</comment>
<organism evidence="6 7">
    <name type="scientific">Microbotryum intermedium</name>
    <dbReference type="NCBI Taxonomy" id="269621"/>
    <lineage>
        <taxon>Eukaryota</taxon>
        <taxon>Fungi</taxon>
        <taxon>Dikarya</taxon>
        <taxon>Basidiomycota</taxon>
        <taxon>Pucciniomycotina</taxon>
        <taxon>Microbotryomycetes</taxon>
        <taxon>Microbotryales</taxon>
        <taxon>Microbotryaceae</taxon>
        <taxon>Microbotryum</taxon>
    </lineage>
</organism>
<dbReference type="InterPro" id="IPR013094">
    <property type="entry name" value="AB_hydrolase_3"/>
</dbReference>
<dbReference type="PANTHER" id="PTHR48081">
    <property type="entry name" value="AB HYDROLASE SUPERFAMILY PROTEIN C4A8.06C"/>
    <property type="match status" value="1"/>
</dbReference>
<keyword evidence="2" id="KW-0378">Hydrolase</keyword>
<feature type="region of interest" description="Disordered" evidence="4">
    <location>
        <begin position="627"/>
        <end position="647"/>
    </location>
</feature>
<evidence type="ECO:0000313" key="7">
    <source>
        <dbReference type="Proteomes" id="UP000198372"/>
    </source>
</evidence>
<dbReference type="PANTHER" id="PTHR48081:SF19">
    <property type="entry name" value="AB HYDROLASE SUPERFAMILY PROTEIN C4A8.06C"/>
    <property type="match status" value="1"/>
</dbReference>
<dbReference type="PROSITE" id="PS01174">
    <property type="entry name" value="LIPASE_GDXG_SER"/>
    <property type="match status" value="1"/>
</dbReference>
<evidence type="ECO:0000259" key="5">
    <source>
        <dbReference type="Pfam" id="PF07859"/>
    </source>
</evidence>
<keyword evidence="7" id="KW-1185">Reference proteome</keyword>
<evidence type="ECO:0000256" key="1">
    <source>
        <dbReference type="ARBA" id="ARBA00010515"/>
    </source>
</evidence>
<dbReference type="SUPFAM" id="SSF53474">
    <property type="entry name" value="alpha/beta-Hydrolases"/>
    <property type="match status" value="1"/>
</dbReference>
<dbReference type="STRING" id="269621.A0A238FGX5"/>
<dbReference type="AlphaFoldDB" id="A0A238FGX5"/>
<dbReference type="Gene3D" id="3.40.50.1820">
    <property type="entry name" value="alpha/beta hydrolase"/>
    <property type="match status" value="1"/>
</dbReference>
<feature type="domain" description="Alpha/beta hydrolase fold-3" evidence="5">
    <location>
        <begin position="148"/>
        <end position="358"/>
    </location>
</feature>
<evidence type="ECO:0000313" key="6">
    <source>
        <dbReference type="EMBL" id="SCV71253.1"/>
    </source>
</evidence>
<dbReference type="GO" id="GO:0016787">
    <property type="term" value="F:hydrolase activity"/>
    <property type="evidence" value="ECO:0007669"/>
    <property type="project" value="UniProtKB-KW"/>
</dbReference>
<gene>
    <name evidence="6" type="ORF">BQ2448_2841</name>
</gene>
<dbReference type="EMBL" id="FMSP01000007">
    <property type="protein sequence ID" value="SCV71253.1"/>
    <property type="molecule type" value="Genomic_DNA"/>
</dbReference>
<reference evidence="7" key="1">
    <citation type="submission" date="2016-09" db="EMBL/GenBank/DDBJ databases">
        <authorList>
            <person name="Jeantristanb JTB J.-T."/>
            <person name="Ricardo R."/>
        </authorList>
    </citation>
    <scope>NUCLEOTIDE SEQUENCE [LARGE SCALE GENOMIC DNA]</scope>
</reference>
<evidence type="ECO:0000256" key="3">
    <source>
        <dbReference type="PROSITE-ProRule" id="PRU10038"/>
    </source>
</evidence>
<name>A0A238FGX5_9BASI</name>
<protein>
    <submittedName>
        <fullName evidence="6">BQ2448_2841 protein</fullName>
    </submittedName>
</protein>
<dbReference type="Pfam" id="PF07859">
    <property type="entry name" value="Abhydrolase_3"/>
    <property type="match status" value="1"/>
</dbReference>
<dbReference type="Proteomes" id="UP000198372">
    <property type="component" value="Unassembled WGS sequence"/>
</dbReference>
<feature type="active site" evidence="3">
    <location>
        <position position="223"/>
    </location>
</feature>
<evidence type="ECO:0000256" key="4">
    <source>
        <dbReference type="SAM" id="MobiDB-lite"/>
    </source>
</evidence>
<dbReference type="OrthoDB" id="1662883at2759"/>
<sequence length="647" mass="71710">MPTLSTAGAALHVAPAVLEGFVQFLLHHRKFKKDGSPRAQLSYEEGLSIVKKFLLYASTYPLDELQKFTAHHVPVSWFVSRNVVTISDDCITRAKHLLVKALSVDRKTIEQVGGVKWWTMRGRPLTAEWIEMRKHKICRGNRPPERILFYIHGGAHFLSSLETHRYQIQRHARQLNGVAFAPSFRLAPQYLFPCALLDVLAAYLELLETPDIDPSMVVFAGDSSGAGLALVLLTLLRDLELPMPCGATLISPWVDLAHSFPSLIESNAGDYIPSDGLHYKPSLVWPPLKVSEDFYVLEGEKQPTLLDEQMQMYCPNAMLRHPLVSPVNLGSLGGLPPLHIVAGSAELLRDEIIYIGHKAAAPQRYPPSKAVLNAYPSQRRHLETEYSSTLVQLQVFDGAAHVTTTFSITEPAKYMYRACANFGLWAIARAKKERAHSHDPSHASSFIDRADVADDISLGSEDESSDADAESELGEGELSASYVRVGGDIGHFHHHMIRQRVAVNGRVRPLEPEADLPALQMSPEAVGNFHREPVRRWLNKRALFNKKYAKDLAKYRRIRTEDRKIAERSGFLRGEFKGSERPPLTSLAGFHDGKLAHEAGRSVDEVGDVNLALAVWNSFSVAPDEKVVGDTKSANAGPSGVEKGTKG</sequence>
<evidence type="ECO:0000256" key="2">
    <source>
        <dbReference type="ARBA" id="ARBA00022801"/>
    </source>
</evidence>
<dbReference type="InterPro" id="IPR029058">
    <property type="entry name" value="AB_hydrolase_fold"/>
</dbReference>
<dbReference type="InterPro" id="IPR050300">
    <property type="entry name" value="GDXG_lipolytic_enzyme"/>
</dbReference>
<proteinExistence type="inferred from homology"/>